<dbReference type="Proteomes" id="UP000186469">
    <property type="component" value="Unassembled WGS sequence"/>
</dbReference>
<evidence type="ECO:0000313" key="5">
    <source>
        <dbReference type="Proteomes" id="UP000186469"/>
    </source>
</evidence>
<dbReference type="SUPFAM" id="SSF52402">
    <property type="entry name" value="Adenine nucleotide alpha hydrolases-like"/>
    <property type="match status" value="1"/>
</dbReference>
<evidence type="ECO:0000256" key="2">
    <source>
        <dbReference type="PIRNR" id="PIRNR006276"/>
    </source>
</evidence>
<organism evidence="4 5">
    <name type="scientific">Desulfovibrio litoralis DSM 11393</name>
    <dbReference type="NCBI Taxonomy" id="1121455"/>
    <lineage>
        <taxon>Bacteria</taxon>
        <taxon>Pseudomonadati</taxon>
        <taxon>Thermodesulfobacteriota</taxon>
        <taxon>Desulfovibrionia</taxon>
        <taxon>Desulfovibrionales</taxon>
        <taxon>Desulfovibrionaceae</taxon>
        <taxon>Desulfovibrio</taxon>
    </lineage>
</organism>
<keyword evidence="2" id="KW-0963">Cytoplasm</keyword>
<feature type="domain" description="UspA" evidence="3">
    <location>
        <begin position="5"/>
        <end position="145"/>
    </location>
</feature>
<sequence>MPAVKKIVCTVDFADHSSLVASYAKEFAQKFDAEVLVLYVAPALAHYSVDFEVSDDSVQTFVKEVVTGAEANMKKFVAANFSGVKASGRVATGYVSDKILEIVDEVKADMIIMGTHGRSGLAGFILGSVAEKIVKLSKVPVLTVHPQKK</sequence>
<name>A0A1M7RRF3_9BACT</name>
<dbReference type="GO" id="GO:0005737">
    <property type="term" value="C:cytoplasm"/>
    <property type="evidence" value="ECO:0007669"/>
    <property type="project" value="UniProtKB-SubCell"/>
</dbReference>
<dbReference type="EMBL" id="FRDI01000002">
    <property type="protein sequence ID" value="SHN48702.1"/>
    <property type="molecule type" value="Genomic_DNA"/>
</dbReference>
<dbReference type="InterPro" id="IPR006016">
    <property type="entry name" value="UspA"/>
</dbReference>
<dbReference type="InterPro" id="IPR006015">
    <property type="entry name" value="Universal_stress_UspA"/>
</dbReference>
<gene>
    <name evidence="4" type="ORF">SAMN02745728_00032</name>
</gene>
<evidence type="ECO:0000256" key="1">
    <source>
        <dbReference type="ARBA" id="ARBA00008791"/>
    </source>
</evidence>
<dbReference type="Pfam" id="PF00582">
    <property type="entry name" value="Usp"/>
    <property type="match status" value="1"/>
</dbReference>
<dbReference type="PIRSF" id="PIRSF006276">
    <property type="entry name" value="UspA"/>
    <property type="match status" value="1"/>
</dbReference>
<dbReference type="CDD" id="cd00293">
    <property type="entry name" value="USP-like"/>
    <property type="match status" value="1"/>
</dbReference>
<dbReference type="STRING" id="1121455.SAMN02745728_00032"/>
<comment type="subcellular location">
    <subcellularLocation>
        <location evidence="2">Cytoplasm</location>
    </subcellularLocation>
</comment>
<protein>
    <recommendedName>
        <fullName evidence="2">Universal stress protein</fullName>
    </recommendedName>
</protein>
<reference evidence="4 5" key="1">
    <citation type="submission" date="2016-12" db="EMBL/GenBank/DDBJ databases">
        <authorList>
            <person name="Song W.-J."/>
            <person name="Kurnit D.M."/>
        </authorList>
    </citation>
    <scope>NUCLEOTIDE SEQUENCE [LARGE SCALE GENOMIC DNA]</scope>
    <source>
        <strain evidence="4 5">DSM 11393</strain>
    </source>
</reference>
<dbReference type="OrthoDB" id="9788959at2"/>
<proteinExistence type="inferred from homology"/>
<dbReference type="PRINTS" id="PR01438">
    <property type="entry name" value="UNVRSLSTRESS"/>
</dbReference>
<keyword evidence="5" id="KW-1185">Reference proteome</keyword>
<evidence type="ECO:0000313" key="4">
    <source>
        <dbReference type="EMBL" id="SHN48702.1"/>
    </source>
</evidence>
<dbReference type="AlphaFoldDB" id="A0A1M7RRF3"/>
<comment type="similarity">
    <text evidence="1 2">Belongs to the universal stress protein A family.</text>
</comment>
<evidence type="ECO:0000259" key="3">
    <source>
        <dbReference type="Pfam" id="PF00582"/>
    </source>
</evidence>
<dbReference type="Gene3D" id="3.40.50.620">
    <property type="entry name" value="HUPs"/>
    <property type="match status" value="1"/>
</dbReference>
<dbReference type="PANTHER" id="PTHR46268:SF22">
    <property type="entry name" value="SENSOR PROTEIN KDPD-RELATED"/>
    <property type="match status" value="1"/>
</dbReference>
<dbReference type="RefSeq" id="WP_072695295.1">
    <property type="nucleotide sequence ID" value="NZ_FRDI01000002.1"/>
</dbReference>
<dbReference type="InterPro" id="IPR014729">
    <property type="entry name" value="Rossmann-like_a/b/a_fold"/>
</dbReference>
<dbReference type="PANTHER" id="PTHR46268">
    <property type="entry name" value="STRESS RESPONSE PROTEIN NHAX"/>
    <property type="match status" value="1"/>
</dbReference>
<accession>A0A1M7RRF3</accession>